<proteinExistence type="predicted"/>
<evidence type="ECO:0000259" key="2">
    <source>
        <dbReference type="PROSITE" id="PS52045"/>
    </source>
</evidence>
<feature type="compositionally biased region" description="Polar residues" evidence="1">
    <location>
        <begin position="74"/>
        <end position="104"/>
    </location>
</feature>
<evidence type="ECO:0000256" key="1">
    <source>
        <dbReference type="SAM" id="MobiDB-lite"/>
    </source>
</evidence>
<dbReference type="AlphaFoldDB" id="A0A8S9HWN2"/>
<accession>A0A8S9HWN2</accession>
<dbReference type="InterPro" id="IPR036457">
    <property type="entry name" value="PPM-type-like_dom_sf"/>
</dbReference>
<dbReference type="PANTHER" id="PTHR31589">
    <property type="entry name" value="PROTEIN, PUTATIVE (DUF239)-RELATED-RELATED"/>
    <property type="match status" value="1"/>
</dbReference>
<organism evidence="3">
    <name type="scientific">Brassica cretica</name>
    <name type="common">Mustard</name>
    <dbReference type="NCBI Taxonomy" id="69181"/>
    <lineage>
        <taxon>Eukaryota</taxon>
        <taxon>Viridiplantae</taxon>
        <taxon>Streptophyta</taxon>
        <taxon>Embryophyta</taxon>
        <taxon>Tracheophyta</taxon>
        <taxon>Spermatophyta</taxon>
        <taxon>Magnoliopsida</taxon>
        <taxon>eudicotyledons</taxon>
        <taxon>Gunneridae</taxon>
        <taxon>Pentapetalae</taxon>
        <taxon>rosids</taxon>
        <taxon>malvids</taxon>
        <taxon>Brassicales</taxon>
        <taxon>Brassicaceae</taxon>
        <taxon>Brassiceae</taxon>
        <taxon>Brassica</taxon>
    </lineage>
</organism>
<feature type="region of interest" description="Disordered" evidence="1">
    <location>
        <begin position="64"/>
        <end position="106"/>
    </location>
</feature>
<evidence type="ECO:0000313" key="3">
    <source>
        <dbReference type="EMBL" id="KAF2562383.1"/>
    </source>
</evidence>
<name>A0A8S9HWN2_BRACR</name>
<dbReference type="Pfam" id="PF03080">
    <property type="entry name" value="Neprosin"/>
    <property type="match status" value="1"/>
</dbReference>
<feature type="domain" description="Neprosin PEP catalytic" evidence="2">
    <location>
        <begin position="97"/>
        <end position="352"/>
    </location>
</feature>
<dbReference type="InterPro" id="IPR004314">
    <property type="entry name" value="Neprosin"/>
</dbReference>
<dbReference type="PANTHER" id="PTHR31589:SF60">
    <property type="entry name" value="NEPROSIN DOMAIN-CONTAINING PROTEIN-RELATED"/>
    <property type="match status" value="1"/>
</dbReference>
<dbReference type="SUPFAM" id="SSF81606">
    <property type="entry name" value="PP2C-like"/>
    <property type="match status" value="1"/>
</dbReference>
<reference evidence="3" key="1">
    <citation type="submission" date="2019-12" db="EMBL/GenBank/DDBJ databases">
        <title>Genome sequencing and annotation of Brassica cretica.</title>
        <authorList>
            <person name="Studholme D.J."/>
            <person name="Sarris P.F."/>
        </authorList>
    </citation>
    <scope>NUCLEOTIDE SEQUENCE</scope>
    <source>
        <strain evidence="3">PFS-102/07</strain>
        <tissue evidence="3">Leaf</tissue>
    </source>
</reference>
<dbReference type="InterPro" id="IPR053168">
    <property type="entry name" value="Glutamic_endopeptidase"/>
</dbReference>
<sequence length="353" mass="38030">MGHGEGEGNSMCGSSQEGSVAVDMRSCDGNLWDKNLVASDGLWDVFSNEEAVAVVKEVEDPEESTKKLAIAAAHTTSSEQSGSIGEKNQNSTPVHSDSTTSKASSIAGVRSHAGPYRGIQAWVYGVDLKIEKDQASYSQIYLGSGVNNKINYISAGFMINPGYFGDGRVWSYGFWKGKDGKGCYNTACSGFVQVSQTIPIVQPIDISPTEPSFLRPFIHQDKNTGNWWLTYLGPDKPNGDLGYWPKELFNLFDNGANMVGVGGVVKASPSGSSPPMGNGKFPDGGRRTSAIFANIDVLNSNYKQSKISSFPIEILVDSPQCYGLRVGTVKWYRRTRLGYFFNYGGPGGNSCGV</sequence>
<comment type="caution">
    <text evidence="3">The sequence shown here is derived from an EMBL/GenBank/DDBJ whole genome shotgun (WGS) entry which is preliminary data.</text>
</comment>
<gene>
    <name evidence="3" type="ORF">F2Q70_00018732</name>
</gene>
<dbReference type="InterPro" id="IPR001932">
    <property type="entry name" value="PPM-type_phosphatase-like_dom"/>
</dbReference>
<dbReference type="Gene3D" id="3.60.40.10">
    <property type="entry name" value="PPM-type phosphatase domain"/>
    <property type="match status" value="1"/>
</dbReference>
<dbReference type="PROSITE" id="PS52045">
    <property type="entry name" value="NEPROSIN_PEP_CD"/>
    <property type="match status" value="1"/>
</dbReference>
<dbReference type="Pfam" id="PF00481">
    <property type="entry name" value="PP2C"/>
    <property type="match status" value="1"/>
</dbReference>
<protein>
    <recommendedName>
        <fullName evidence="2">Neprosin PEP catalytic domain-containing protein</fullName>
    </recommendedName>
</protein>
<dbReference type="EMBL" id="QGKY02001250">
    <property type="protein sequence ID" value="KAF2562383.1"/>
    <property type="molecule type" value="Genomic_DNA"/>
</dbReference>